<evidence type="ECO:0000256" key="10">
    <source>
        <dbReference type="ARBA" id="ARBA00022989"/>
    </source>
</evidence>
<keyword evidence="6 14" id="KW-0479">Metal-binding</keyword>
<name>A0A840TLJ5_9BACT</name>
<evidence type="ECO:0000256" key="15">
    <source>
        <dbReference type="PIRSR" id="PIRSR006404-1"/>
    </source>
</evidence>
<evidence type="ECO:0000256" key="5">
    <source>
        <dbReference type="ARBA" id="ARBA00022692"/>
    </source>
</evidence>
<dbReference type="RefSeq" id="WP_184170574.1">
    <property type="nucleotide sequence ID" value="NZ_JACHGF010000001.1"/>
</dbReference>
<dbReference type="PROSITE" id="PS51371">
    <property type="entry name" value="CBS"/>
    <property type="match status" value="2"/>
</dbReference>
<dbReference type="AlphaFoldDB" id="A0A840TLJ5"/>
<dbReference type="GO" id="GO:0006508">
    <property type="term" value="P:proteolysis"/>
    <property type="evidence" value="ECO:0007669"/>
    <property type="project" value="UniProtKB-KW"/>
</dbReference>
<dbReference type="InterPro" id="IPR000644">
    <property type="entry name" value="CBS_dom"/>
</dbReference>
<dbReference type="PIRSF" id="PIRSF006404">
    <property type="entry name" value="UCP006404_Pept_M50_CBS"/>
    <property type="match status" value="1"/>
</dbReference>
<evidence type="ECO:0000259" key="18">
    <source>
        <dbReference type="PROSITE" id="PS51371"/>
    </source>
</evidence>
<evidence type="ECO:0000256" key="2">
    <source>
        <dbReference type="ARBA" id="ARBA00007931"/>
    </source>
</evidence>
<dbReference type="GO" id="GO:0005886">
    <property type="term" value="C:plasma membrane"/>
    <property type="evidence" value="ECO:0007669"/>
    <property type="project" value="UniProtKB-SubCell"/>
</dbReference>
<feature type="binding site" evidence="16">
    <location>
        <position position="57"/>
    </location>
    <ligand>
        <name>Zn(2+)</name>
        <dbReference type="ChEBI" id="CHEBI:29105"/>
        <note>catalytic</note>
    </ligand>
</feature>
<evidence type="ECO:0000256" key="1">
    <source>
        <dbReference type="ARBA" id="ARBA00004651"/>
    </source>
</evidence>
<dbReference type="CDD" id="cd06164">
    <property type="entry name" value="S2P-M50_SpoIVFB_CBS"/>
    <property type="match status" value="1"/>
</dbReference>
<dbReference type="GO" id="GO:0008237">
    <property type="term" value="F:metallopeptidase activity"/>
    <property type="evidence" value="ECO:0007669"/>
    <property type="project" value="UniProtKB-UniRule"/>
</dbReference>
<dbReference type="InterPro" id="IPR008915">
    <property type="entry name" value="Peptidase_M50"/>
</dbReference>
<organism evidence="19 20">
    <name type="scientific">Rhabdobacter roseus</name>
    <dbReference type="NCBI Taxonomy" id="1655419"/>
    <lineage>
        <taxon>Bacteria</taxon>
        <taxon>Pseudomonadati</taxon>
        <taxon>Bacteroidota</taxon>
        <taxon>Cytophagia</taxon>
        <taxon>Cytophagales</taxon>
        <taxon>Cytophagaceae</taxon>
        <taxon>Rhabdobacter</taxon>
    </lineage>
</organism>
<keyword evidence="3 14" id="KW-1003">Cell membrane</keyword>
<keyword evidence="11 14" id="KW-0482">Metalloprotease</keyword>
<dbReference type="Gene3D" id="3.10.580.10">
    <property type="entry name" value="CBS-domain"/>
    <property type="match status" value="1"/>
</dbReference>
<feature type="binding site" evidence="16">
    <location>
        <position position="161"/>
    </location>
    <ligand>
        <name>Zn(2+)</name>
        <dbReference type="ChEBI" id="CHEBI:29105"/>
        <note>catalytic</note>
    </ligand>
</feature>
<keyword evidence="10 14" id="KW-1133">Transmembrane helix</keyword>
<evidence type="ECO:0000256" key="4">
    <source>
        <dbReference type="ARBA" id="ARBA00022670"/>
    </source>
</evidence>
<dbReference type="Proteomes" id="UP000557307">
    <property type="component" value="Unassembled WGS sequence"/>
</dbReference>
<dbReference type="InterPro" id="IPR046342">
    <property type="entry name" value="CBS_dom_sf"/>
</dbReference>
<comment type="caution">
    <text evidence="19">The sequence shown here is derived from an EMBL/GenBank/DDBJ whole genome shotgun (WGS) entry which is preliminary data.</text>
</comment>
<evidence type="ECO:0000256" key="3">
    <source>
        <dbReference type="ARBA" id="ARBA00022475"/>
    </source>
</evidence>
<dbReference type="Pfam" id="PF00571">
    <property type="entry name" value="CBS"/>
    <property type="match status" value="2"/>
</dbReference>
<feature type="transmembrane region" description="Helical" evidence="14">
    <location>
        <begin position="42"/>
        <end position="64"/>
    </location>
</feature>
<keyword evidence="4 14" id="KW-0645">Protease</keyword>
<comment type="cofactor">
    <cofactor evidence="14 16">
        <name>Zn(2+)</name>
        <dbReference type="ChEBI" id="CHEBI:29105"/>
    </cofactor>
    <text evidence="14 16">Binds 1 zinc ion per subunit.</text>
</comment>
<keyword evidence="20" id="KW-1185">Reference proteome</keyword>
<feature type="transmembrane region" description="Helical" evidence="14">
    <location>
        <begin position="97"/>
        <end position="118"/>
    </location>
</feature>
<evidence type="ECO:0000256" key="13">
    <source>
        <dbReference type="ARBA" id="ARBA00023136"/>
    </source>
</evidence>
<sequence length="367" mass="40248">MKYSLNLGKIAGIRLSIHWTFAILLVYVIFSTMNQGTSQTIWMVLFTLAIFACVVLHELGHALAARRYGIPTRSITLLPIGGVASLERIPEKPSEELVVALAGPLVNLLIMLVLIPFVKFPASTDELTELAAINQSTFLINLLAINGWLALFNLIPAFPMDGGRVLRALLSFRMERARATRIAASIGQFLAIGFVILGFFGNPFLVFIGLFIFLGAQQETTHVQTSAAFQGHTVSEVSMSTYPTLHQSDLVQDAVQLLLDSQNRNFLIVDTFKEPVGTLSRETLIKGLAERGNAAFLSDVMDPDILYLDATLPLQEAWQLMQTQKKSFALVRSNGQIVGALDPENVVEFLMVQQAVLGKNVAGRGTF</sequence>
<gene>
    <name evidence="19" type="ORF">HNQ92_000553</name>
</gene>
<evidence type="ECO:0000256" key="8">
    <source>
        <dbReference type="ARBA" id="ARBA00022801"/>
    </source>
</evidence>
<keyword evidence="8 14" id="KW-0378">Hydrolase</keyword>
<feature type="domain" description="CBS" evidence="18">
    <location>
        <begin position="238"/>
        <end position="295"/>
    </location>
</feature>
<evidence type="ECO:0000256" key="9">
    <source>
        <dbReference type="ARBA" id="ARBA00022833"/>
    </source>
</evidence>
<feature type="domain" description="CBS" evidence="18">
    <location>
        <begin position="301"/>
        <end position="356"/>
    </location>
</feature>
<evidence type="ECO:0000256" key="16">
    <source>
        <dbReference type="PIRSR" id="PIRSR006404-2"/>
    </source>
</evidence>
<protein>
    <recommendedName>
        <fullName evidence="14">Zinc metalloprotease</fullName>
    </recommendedName>
</protein>
<evidence type="ECO:0000256" key="14">
    <source>
        <dbReference type="PIRNR" id="PIRNR006404"/>
    </source>
</evidence>
<feature type="transmembrane region" description="Helical" evidence="14">
    <location>
        <begin position="181"/>
        <end position="214"/>
    </location>
</feature>
<feature type="transmembrane region" description="Helical" evidence="14">
    <location>
        <begin position="12"/>
        <end position="30"/>
    </location>
</feature>
<dbReference type="SUPFAM" id="SSF54631">
    <property type="entry name" value="CBS-domain pair"/>
    <property type="match status" value="1"/>
</dbReference>
<evidence type="ECO:0000256" key="12">
    <source>
        <dbReference type="ARBA" id="ARBA00023122"/>
    </source>
</evidence>
<dbReference type="PANTHER" id="PTHR39188:SF3">
    <property type="entry name" value="STAGE IV SPORULATION PROTEIN FB"/>
    <property type="match status" value="1"/>
</dbReference>
<keyword evidence="13 14" id="KW-0472">Membrane</keyword>
<keyword evidence="9 14" id="KW-0862">Zinc</keyword>
<keyword evidence="5 14" id="KW-0812">Transmembrane</keyword>
<feature type="binding site" evidence="16">
    <location>
        <position position="61"/>
    </location>
    <ligand>
        <name>Zn(2+)</name>
        <dbReference type="ChEBI" id="CHEBI:29105"/>
        <note>catalytic</note>
    </ligand>
</feature>
<reference evidence="19 20" key="1">
    <citation type="submission" date="2020-08" db="EMBL/GenBank/DDBJ databases">
        <title>Genomic Encyclopedia of Type Strains, Phase IV (KMG-IV): sequencing the most valuable type-strain genomes for metagenomic binning, comparative biology and taxonomic classification.</title>
        <authorList>
            <person name="Goeker M."/>
        </authorList>
    </citation>
    <scope>NUCLEOTIDE SEQUENCE [LARGE SCALE GENOMIC DNA]</scope>
    <source>
        <strain evidence="19 20">DSM 105074</strain>
    </source>
</reference>
<evidence type="ECO:0000256" key="11">
    <source>
        <dbReference type="ARBA" id="ARBA00023049"/>
    </source>
</evidence>
<accession>A0A840TLJ5</accession>
<evidence type="ECO:0000313" key="20">
    <source>
        <dbReference type="Proteomes" id="UP000557307"/>
    </source>
</evidence>
<evidence type="ECO:0000256" key="17">
    <source>
        <dbReference type="PROSITE-ProRule" id="PRU00703"/>
    </source>
</evidence>
<comment type="subcellular location">
    <subcellularLocation>
        <location evidence="1 14">Cell membrane</location>
        <topology evidence="1 14">Multi-pass membrane protein</topology>
    </subcellularLocation>
</comment>
<feature type="transmembrane region" description="Helical" evidence="14">
    <location>
        <begin position="138"/>
        <end position="160"/>
    </location>
</feature>
<evidence type="ECO:0000256" key="6">
    <source>
        <dbReference type="ARBA" id="ARBA00022723"/>
    </source>
</evidence>
<dbReference type="InterPro" id="IPR016483">
    <property type="entry name" value="UCP006404_Pept_M50_CBS"/>
</dbReference>
<proteinExistence type="inferred from homology"/>
<dbReference type="GO" id="GO:0046872">
    <property type="term" value="F:metal ion binding"/>
    <property type="evidence" value="ECO:0007669"/>
    <property type="project" value="UniProtKB-UniRule"/>
</dbReference>
<keyword evidence="12 17" id="KW-0129">CBS domain</keyword>
<evidence type="ECO:0000313" key="19">
    <source>
        <dbReference type="EMBL" id="MBB5282432.1"/>
    </source>
</evidence>
<evidence type="ECO:0000256" key="7">
    <source>
        <dbReference type="ARBA" id="ARBA00022737"/>
    </source>
</evidence>
<dbReference type="EMBL" id="JACHGF010000001">
    <property type="protein sequence ID" value="MBB5282432.1"/>
    <property type="molecule type" value="Genomic_DNA"/>
</dbReference>
<keyword evidence="7" id="KW-0677">Repeat</keyword>
<dbReference type="PANTHER" id="PTHR39188">
    <property type="entry name" value="MEMBRANE-ASSOCIATED ZINC METALLOPROTEASE M50B"/>
    <property type="match status" value="1"/>
</dbReference>
<dbReference type="Pfam" id="PF02163">
    <property type="entry name" value="Peptidase_M50"/>
    <property type="match status" value="1"/>
</dbReference>
<comment type="similarity">
    <text evidence="2 14">Belongs to the peptidase M50B family.</text>
</comment>
<feature type="active site" evidence="15">
    <location>
        <position position="58"/>
    </location>
</feature>